<dbReference type="AlphaFoldDB" id="A0A1W6N4B5"/>
<dbReference type="OrthoDB" id="5147801at2"/>
<dbReference type="RefSeq" id="WP_085784082.1">
    <property type="nucleotide sequence ID" value="NZ_CP008743.1"/>
</dbReference>
<feature type="domain" description="Glycosyl transferase family 1" evidence="1">
    <location>
        <begin position="185"/>
        <end position="355"/>
    </location>
</feature>
<keyword evidence="4" id="KW-1185">Reference proteome</keyword>
<feature type="domain" description="Glycosyltransferase subfamily 4-like N-terminal" evidence="2">
    <location>
        <begin position="22"/>
        <end position="177"/>
    </location>
</feature>
<dbReference type="KEGG" id="naf:GQ61_04130"/>
<evidence type="ECO:0000313" key="4">
    <source>
        <dbReference type="Proteomes" id="UP000237351"/>
    </source>
</evidence>
<name>A0A1W6N4B5_9PROT</name>
<reference evidence="3 4" key="1">
    <citation type="submission" date="2014-06" db="EMBL/GenBank/DDBJ databases">
        <title>The genome of the endonuclear symbiont Nucleicultrix amoebiphila.</title>
        <authorList>
            <person name="Schulz F."/>
            <person name="Horn M."/>
        </authorList>
    </citation>
    <scope>NUCLEOTIDE SEQUENCE [LARGE SCALE GENOMIC DNA]</scope>
    <source>
        <strain evidence="3 4">FS5</strain>
    </source>
</reference>
<protein>
    <recommendedName>
        <fullName evidence="5">Glycosyl transferase</fullName>
    </recommendedName>
</protein>
<evidence type="ECO:0000313" key="3">
    <source>
        <dbReference type="EMBL" id="ARN84629.1"/>
    </source>
</evidence>
<sequence>MKKNLSSLQDKTILQVLPNMDVGGIEQGTLQIVEALHNVGARALVVCHGGRLIEDVVKRGGEVITLPVHSKNPLVMLKNIHSLKRLITKERVDLVHARSRAPAWSSYWASKSLHIPFLTTFHGTYNFHNPFKKFYNKIMTKGDRVIAISNFIGQHIEKNYGLNHEKIDIIWRGIDLEVFDPKKIKQDYRKKWGIPADHFLILMVGRLTRWKGQKVLLEALSHLTSKKIACVFLGSHQGREAYKLELENYTKHKRLEHLVRFVENDAMPAAYSSADLIVHASTDPEAFGRVVAEAQAMEKPVIASCLGGPKEIIKDGETGWLIEPNDPKALATVIELALNLKASQRQSMGKKGRQRVRENFSKESMCAKTLAVYAKVLGTKA</sequence>
<dbReference type="PANTHER" id="PTHR45947:SF3">
    <property type="entry name" value="SULFOQUINOVOSYL TRANSFERASE SQD2"/>
    <property type="match status" value="1"/>
</dbReference>
<dbReference type="PANTHER" id="PTHR45947">
    <property type="entry name" value="SULFOQUINOVOSYL TRANSFERASE SQD2"/>
    <property type="match status" value="1"/>
</dbReference>
<organism evidence="3 4">
    <name type="scientific">Candidatus Nucleicultrix amoebiphila FS5</name>
    <dbReference type="NCBI Taxonomy" id="1414854"/>
    <lineage>
        <taxon>Bacteria</taxon>
        <taxon>Pseudomonadati</taxon>
        <taxon>Pseudomonadota</taxon>
        <taxon>Alphaproteobacteria</taxon>
        <taxon>Holosporales</taxon>
        <taxon>Candidatus Nucleicultricaceae</taxon>
        <taxon>Candidatus Nucleicultrix</taxon>
    </lineage>
</organism>
<dbReference type="InterPro" id="IPR001296">
    <property type="entry name" value="Glyco_trans_1"/>
</dbReference>
<dbReference type="Proteomes" id="UP000237351">
    <property type="component" value="Chromosome"/>
</dbReference>
<evidence type="ECO:0000259" key="2">
    <source>
        <dbReference type="Pfam" id="PF13439"/>
    </source>
</evidence>
<gene>
    <name evidence="3" type="ORF">GQ61_04130</name>
</gene>
<dbReference type="GO" id="GO:0016758">
    <property type="term" value="F:hexosyltransferase activity"/>
    <property type="evidence" value="ECO:0007669"/>
    <property type="project" value="TreeGrafter"/>
</dbReference>
<dbReference type="Gene3D" id="3.40.50.2000">
    <property type="entry name" value="Glycogen Phosphorylase B"/>
    <property type="match status" value="2"/>
</dbReference>
<proteinExistence type="predicted"/>
<dbReference type="CDD" id="cd03819">
    <property type="entry name" value="GT4_WavL-like"/>
    <property type="match status" value="1"/>
</dbReference>
<accession>A0A1W6N4B5</accession>
<dbReference type="InterPro" id="IPR050194">
    <property type="entry name" value="Glycosyltransferase_grp1"/>
</dbReference>
<dbReference type="Pfam" id="PF13439">
    <property type="entry name" value="Glyco_transf_4"/>
    <property type="match status" value="1"/>
</dbReference>
<evidence type="ECO:0008006" key="5">
    <source>
        <dbReference type="Google" id="ProtNLM"/>
    </source>
</evidence>
<dbReference type="STRING" id="1414854.GQ61_04130"/>
<dbReference type="InterPro" id="IPR028098">
    <property type="entry name" value="Glyco_trans_4-like_N"/>
</dbReference>
<evidence type="ECO:0000259" key="1">
    <source>
        <dbReference type="Pfam" id="PF00534"/>
    </source>
</evidence>
<dbReference type="EMBL" id="CP008743">
    <property type="protein sequence ID" value="ARN84629.1"/>
    <property type="molecule type" value="Genomic_DNA"/>
</dbReference>
<dbReference type="SUPFAM" id="SSF53756">
    <property type="entry name" value="UDP-Glycosyltransferase/glycogen phosphorylase"/>
    <property type="match status" value="1"/>
</dbReference>
<dbReference type="Pfam" id="PF00534">
    <property type="entry name" value="Glycos_transf_1"/>
    <property type="match status" value="1"/>
</dbReference>